<dbReference type="PANTHER" id="PTHR34856">
    <property type="entry name" value="PROTEIN NRFD"/>
    <property type="match status" value="1"/>
</dbReference>
<dbReference type="AlphaFoldDB" id="A0A0W1JF75"/>
<evidence type="ECO:0000256" key="5">
    <source>
        <dbReference type="ARBA" id="ARBA00022989"/>
    </source>
</evidence>
<proteinExistence type="inferred from homology"/>
<feature type="transmembrane region" description="Helical" evidence="7">
    <location>
        <begin position="173"/>
        <end position="194"/>
    </location>
</feature>
<name>A0A0W1JF75_DESHA</name>
<keyword evidence="5 7" id="KW-1133">Transmembrane helix</keyword>
<dbReference type="RefSeq" id="WP_058491641.1">
    <property type="nucleotide sequence ID" value="NZ_LOCK01000041.1"/>
</dbReference>
<gene>
    <name evidence="8" type="ORF">AT727_24495</name>
</gene>
<evidence type="ECO:0000256" key="7">
    <source>
        <dbReference type="SAM" id="Phobius"/>
    </source>
</evidence>
<feature type="transmembrane region" description="Helical" evidence="7">
    <location>
        <begin position="141"/>
        <end position="161"/>
    </location>
</feature>
<keyword evidence="4 7" id="KW-0812">Transmembrane</keyword>
<dbReference type="Proteomes" id="UP000054623">
    <property type="component" value="Unassembled WGS sequence"/>
</dbReference>
<reference evidence="8 9" key="1">
    <citation type="submission" date="2015-12" db="EMBL/GenBank/DDBJ databases">
        <title>Draft Genome Sequence of Desulfitobacterium hafniense Strain DH, a Sulfate-reducing Bacterium Isolated from Paddy Soils.</title>
        <authorList>
            <person name="Bao P."/>
            <person name="Zhang X."/>
            <person name="Li G."/>
        </authorList>
    </citation>
    <scope>NUCLEOTIDE SEQUENCE [LARGE SCALE GENOMIC DNA]</scope>
    <source>
        <strain evidence="8 9">DH</strain>
    </source>
</reference>
<dbReference type="PANTHER" id="PTHR34856:SF2">
    <property type="entry name" value="PROTEIN NRFD"/>
    <property type="match status" value="1"/>
</dbReference>
<comment type="subcellular location">
    <subcellularLocation>
        <location evidence="1">Cell membrane</location>
        <topology evidence="1">Multi-pass membrane protein</topology>
    </subcellularLocation>
</comment>
<accession>A0A0W1JF75</accession>
<sequence length="371" mass="39916">LICWFLQLTKGLQLTNLNNYATWGLYIIGFMIFTGIAAGSLIFASSAYLFKGMAEYKPYTRVAAFIGAIGSVVAAGLFIIVDIGNPGRAWYFITSGNISSPMFWDSLILGAYVVIGILFTRQLMLVNERQKEEKSLKTITIIAFIAGLMVMVTSFVFALQVARPLWNNPVEPVSFLAAALVAAFALLMILFAVLNKNGYIEMSSEQLAKIGKLAGVFLAFELFVVLGEAAIGLYAGAGEETEIIHWMVAGAGAPFFWVELIAIVAGLVLLFSKKPGTLIWGAVIALFAIFMIKYNLLQAQLLNPLLTYAGPPGYGRLEGVYIPSLIEIGVSVGIIAMGGLLVMIGLDKLNLGEKPKTATDTKSRSGVGVKA</sequence>
<comment type="caution">
    <text evidence="8">The sequence shown here is derived from an EMBL/GenBank/DDBJ whole genome shotgun (WGS) entry which is preliminary data.</text>
</comment>
<dbReference type="OrthoDB" id="9768846at2"/>
<dbReference type="Gene3D" id="1.20.1630.10">
    <property type="entry name" value="Formate dehydrogenase/DMSO reductase domain"/>
    <property type="match status" value="1"/>
</dbReference>
<feature type="non-terminal residue" evidence="8">
    <location>
        <position position="1"/>
    </location>
</feature>
<feature type="transmembrane region" description="Helical" evidence="7">
    <location>
        <begin position="320"/>
        <end position="346"/>
    </location>
</feature>
<dbReference type="InterPro" id="IPR052049">
    <property type="entry name" value="Electron_transfer_protein"/>
</dbReference>
<feature type="transmembrane region" description="Helical" evidence="7">
    <location>
        <begin position="278"/>
        <end position="296"/>
    </location>
</feature>
<feature type="transmembrane region" description="Helical" evidence="7">
    <location>
        <begin position="23"/>
        <end position="50"/>
    </location>
</feature>
<evidence type="ECO:0000256" key="6">
    <source>
        <dbReference type="ARBA" id="ARBA00023136"/>
    </source>
</evidence>
<protein>
    <submittedName>
        <fullName evidence="8">Oxidoreductase</fullName>
    </submittedName>
</protein>
<dbReference type="Pfam" id="PF03916">
    <property type="entry name" value="NrfD"/>
    <property type="match status" value="1"/>
</dbReference>
<dbReference type="EMBL" id="LOCK01000041">
    <property type="protein sequence ID" value="KTE90301.1"/>
    <property type="molecule type" value="Genomic_DNA"/>
</dbReference>
<evidence type="ECO:0000256" key="1">
    <source>
        <dbReference type="ARBA" id="ARBA00004651"/>
    </source>
</evidence>
<evidence type="ECO:0000256" key="4">
    <source>
        <dbReference type="ARBA" id="ARBA00022692"/>
    </source>
</evidence>
<feature type="transmembrane region" description="Helical" evidence="7">
    <location>
        <begin position="101"/>
        <end position="120"/>
    </location>
</feature>
<feature type="transmembrane region" description="Helical" evidence="7">
    <location>
        <begin position="243"/>
        <end position="271"/>
    </location>
</feature>
<organism evidence="8 9">
    <name type="scientific">Desulfitobacterium hafniense</name>
    <name type="common">Desulfitobacterium frappieri</name>
    <dbReference type="NCBI Taxonomy" id="49338"/>
    <lineage>
        <taxon>Bacteria</taxon>
        <taxon>Bacillati</taxon>
        <taxon>Bacillota</taxon>
        <taxon>Clostridia</taxon>
        <taxon>Eubacteriales</taxon>
        <taxon>Desulfitobacteriaceae</taxon>
        <taxon>Desulfitobacterium</taxon>
    </lineage>
</organism>
<keyword evidence="6 7" id="KW-0472">Membrane</keyword>
<feature type="transmembrane region" description="Helical" evidence="7">
    <location>
        <begin position="215"/>
        <end position="237"/>
    </location>
</feature>
<evidence type="ECO:0000313" key="8">
    <source>
        <dbReference type="EMBL" id="KTE90301.1"/>
    </source>
</evidence>
<comment type="similarity">
    <text evidence="2">Belongs to the NrfD family.</text>
</comment>
<keyword evidence="3" id="KW-1003">Cell membrane</keyword>
<dbReference type="GO" id="GO:0005886">
    <property type="term" value="C:plasma membrane"/>
    <property type="evidence" value="ECO:0007669"/>
    <property type="project" value="UniProtKB-SubCell"/>
</dbReference>
<evidence type="ECO:0000256" key="3">
    <source>
        <dbReference type="ARBA" id="ARBA00022475"/>
    </source>
</evidence>
<dbReference type="InterPro" id="IPR005614">
    <property type="entry name" value="NrfD-like"/>
</dbReference>
<evidence type="ECO:0000256" key="2">
    <source>
        <dbReference type="ARBA" id="ARBA00008929"/>
    </source>
</evidence>
<evidence type="ECO:0000313" key="9">
    <source>
        <dbReference type="Proteomes" id="UP000054623"/>
    </source>
</evidence>
<feature type="transmembrane region" description="Helical" evidence="7">
    <location>
        <begin position="62"/>
        <end position="81"/>
    </location>
</feature>